<dbReference type="EMBL" id="MRTF01000005">
    <property type="protein sequence ID" value="OME92090.1"/>
    <property type="molecule type" value="Genomic_DNA"/>
</dbReference>
<keyword evidence="4" id="KW-0309">Germination</keyword>
<dbReference type="OrthoDB" id="2661055at2"/>
<keyword evidence="3" id="KW-0813">Transport</keyword>
<feature type="transmembrane region" description="Helical" evidence="8">
    <location>
        <begin position="38"/>
        <end position="61"/>
    </location>
</feature>
<feature type="transmembrane region" description="Helical" evidence="8">
    <location>
        <begin position="12"/>
        <end position="32"/>
    </location>
</feature>
<dbReference type="Gene3D" id="1.20.1740.10">
    <property type="entry name" value="Amino acid/polyamine transporter I"/>
    <property type="match status" value="1"/>
</dbReference>
<accession>A0A1R1B0R6</accession>
<evidence type="ECO:0000256" key="2">
    <source>
        <dbReference type="ARBA" id="ARBA00007998"/>
    </source>
</evidence>
<name>A0A1R1B0R6_PAELA</name>
<evidence type="ECO:0000256" key="5">
    <source>
        <dbReference type="ARBA" id="ARBA00022692"/>
    </source>
</evidence>
<evidence type="ECO:0000256" key="8">
    <source>
        <dbReference type="SAM" id="Phobius"/>
    </source>
</evidence>
<feature type="transmembrane region" description="Helical" evidence="8">
    <location>
        <begin position="218"/>
        <end position="241"/>
    </location>
</feature>
<feature type="transmembrane region" description="Helical" evidence="8">
    <location>
        <begin position="81"/>
        <end position="102"/>
    </location>
</feature>
<evidence type="ECO:0000256" key="6">
    <source>
        <dbReference type="ARBA" id="ARBA00022989"/>
    </source>
</evidence>
<keyword evidence="5 8" id="KW-0812">Transmembrane</keyword>
<comment type="caution">
    <text evidence="9">The sequence shown here is derived from an EMBL/GenBank/DDBJ whole genome shotgun (WGS) entry which is preliminary data.</text>
</comment>
<feature type="transmembrane region" description="Helical" evidence="8">
    <location>
        <begin position="307"/>
        <end position="328"/>
    </location>
</feature>
<reference evidence="9 10" key="1">
    <citation type="submission" date="2016-11" db="EMBL/GenBank/DDBJ databases">
        <title>Paenibacillus species isolates.</title>
        <authorList>
            <person name="Beno S.M."/>
        </authorList>
    </citation>
    <scope>NUCLEOTIDE SEQUENCE [LARGE SCALE GENOMIC DNA]</scope>
    <source>
        <strain evidence="9 10">FSL F4-0100</strain>
    </source>
</reference>
<proteinExistence type="inferred from homology"/>
<evidence type="ECO:0000313" key="9">
    <source>
        <dbReference type="EMBL" id="OME92090.1"/>
    </source>
</evidence>
<comment type="subcellular location">
    <subcellularLocation>
        <location evidence="1">Membrane</location>
        <topology evidence="1">Multi-pass membrane protein</topology>
    </subcellularLocation>
</comment>
<feature type="transmembrane region" description="Helical" evidence="8">
    <location>
        <begin position="334"/>
        <end position="354"/>
    </location>
</feature>
<gene>
    <name evidence="9" type="ORF">BK123_15795</name>
</gene>
<dbReference type="PANTHER" id="PTHR34975">
    <property type="entry name" value="SPORE GERMINATION PROTEIN A2"/>
    <property type="match status" value="1"/>
</dbReference>
<dbReference type="Proteomes" id="UP000187074">
    <property type="component" value="Unassembled WGS sequence"/>
</dbReference>
<evidence type="ECO:0000256" key="3">
    <source>
        <dbReference type="ARBA" id="ARBA00022448"/>
    </source>
</evidence>
<sequence length="364" mass="40030">MNEQRQITVTQAAAVTISTIVGVSVLALPLAAVKAADAGAPLVTFLGMLLAFVGLFFMTRLGMRFPNDSYIEYSEIIIGKWLGRIGGLLSIAFFAVLSSLVAREFGEVVVTAVLKNTPLEVTVLVMLLLAALSSRRNIMTFAYIHLFYSPFILIPALLIVALSLKNAEIVNVLPVMGNEIRGIPAGIITLSTMFQGYFIMMMVIPAMCKPERAMRSSIWAILITGVLYILIVTATVSVFGAEETKKLLWPTLELAKATSLPANVLERLDAVFLAVWVTAVFTSLFSCYYFTIYSISKLFRLADHGMLSFFILPFLFVLAMLPQSLIHFNEVNSVISKFGLLITIIYPGVLLIIAKLRKKRGKSK</sequence>
<feature type="transmembrane region" description="Helical" evidence="8">
    <location>
        <begin position="270"/>
        <end position="295"/>
    </location>
</feature>
<dbReference type="Pfam" id="PF03845">
    <property type="entry name" value="Spore_permease"/>
    <property type="match status" value="1"/>
</dbReference>
<dbReference type="GO" id="GO:0016020">
    <property type="term" value="C:membrane"/>
    <property type="evidence" value="ECO:0007669"/>
    <property type="project" value="UniProtKB-SubCell"/>
</dbReference>
<protein>
    <submittedName>
        <fullName evidence="9">Spore gernimation protein</fullName>
    </submittedName>
</protein>
<evidence type="ECO:0000256" key="4">
    <source>
        <dbReference type="ARBA" id="ARBA00022544"/>
    </source>
</evidence>
<organism evidence="9 10">
    <name type="scientific">Paenibacillus lautus</name>
    <name type="common">Bacillus lautus</name>
    <dbReference type="NCBI Taxonomy" id="1401"/>
    <lineage>
        <taxon>Bacteria</taxon>
        <taxon>Bacillati</taxon>
        <taxon>Bacillota</taxon>
        <taxon>Bacilli</taxon>
        <taxon>Bacillales</taxon>
        <taxon>Paenibacillaceae</taxon>
        <taxon>Paenibacillus</taxon>
    </lineage>
</organism>
<feature type="transmembrane region" description="Helical" evidence="8">
    <location>
        <begin position="183"/>
        <end position="206"/>
    </location>
</feature>
<dbReference type="RefSeq" id="WP_076323350.1">
    <property type="nucleotide sequence ID" value="NZ_MRTF01000005.1"/>
</dbReference>
<keyword evidence="6 8" id="KW-1133">Transmembrane helix</keyword>
<dbReference type="PANTHER" id="PTHR34975:SF2">
    <property type="entry name" value="SPORE GERMINATION PROTEIN A2"/>
    <property type="match status" value="1"/>
</dbReference>
<evidence type="ECO:0000256" key="7">
    <source>
        <dbReference type="ARBA" id="ARBA00023136"/>
    </source>
</evidence>
<dbReference type="GO" id="GO:0009847">
    <property type="term" value="P:spore germination"/>
    <property type="evidence" value="ECO:0007669"/>
    <property type="project" value="InterPro"/>
</dbReference>
<dbReference type="STRING" id="1401.BK123_15795"/>
<evidence type="ECO:0000313" key="10">
    <source>
        <dbReference type="Proteomes" id="UP000187074"/>
    </source>
</evidence>
<comment type="similarity">
    <text evidence="2">Belongs to the amino acid-polyamine-organocation (APC) superfamily. Spore germination protein (SGP) (TC 2.A.3.9) family.</text>
</comment>
<dbReference type="AlphaFoldDB" id="A0A1R1B0R6"/>
<keyword evidence="7 8" id="KW-0472">Membrane</keyword>
<evidence type="ECO:0000256" key="1">
    <source>
        <dbReference type="ARBA" id="ARBA00004141"/>
    </source>
</evidence>
<dbReference type="InterPro" id="IPR004761">
    <property type="entry name" value="Spore_GerAB"/>
</dbReference>
<dbReference type="NCBIfam" id="TIGR00912">
    <property type="entry name" value="2A0309"/>
    <property type="match status" value="1"/>
</dbReference>
<feature type="transmembrane region" description="Helical" evidence="8">
    <location>
        <begin position="108"/>
        <end position="129"/>
    </location>
</feature>
<feature type="transmembrane region" description="Helical" evidence="8">
    <location>
        <begin position="141"/>
        <end position="163"/>
    </location>
</feature>